<dbReference type="Proteomes" id="UP000429552">
    <property type="component" value="Unassembled WGS sequence"/>
</dbReference>
<keyword evidence="1" id="KW-0472">Membrane</keyword>
<evidence type="ECO:0000313" key="4">
    <source>
        <dbReference type="Proteomes" id="UP000429552"/>
    </source>
</evidence>
<accession>A0A640TB06</accession>
<proteinExistence type="predicted"/>
<dbReference type="EMBL" id="CP114202">
    <property type="protein sequence ID" value="WAT95197.1"/>
    <property type="molecule type" value="Genomic_DNA"/>
</dbReference>
<protein>
    <submittedName>
        <fullName evidence="2">Uncharacterized protein</fullName>
    </submittedName>
</protein>
<organism evidence="2 4">
    <name type="scientific">Streptomyces nigrescens</name>
    <dbReference type="NCBI Taxonomy" id="1920"/>
    <lineage>
        <taxon>Bacteria</taxon>
        <taxon>Bacillati</taxon>
        <taxon>Actinomycetota</taxon>
        <taxon>Actinomycetes</taxon>
        <taxon>Kitasatosporales</taxon>
        <taxon>Streptomycetaceae</taxon>
        <taxon>Streptomyces</taxon>
    </lineage>
</organism>
<reference evidence="3 5" key="2">
    <citation type="submission" date="2022-12" db="EMBL/GenBank/DDBJ databases">
        <authorList>
            <person name="Ruckert C."/>
            <person name="Busche T."/>
            <person name="Kalinowski J."/>
            <person name="Wittmann C."/>
        </authorList>
    </citation>
    <scope>NUCLEOTIDE SEQUENCE [LARGE SCALE GENOMIC DNA]</scope>
    <source>
        <strain evidence="3 5">DSM 40555</strain>
    </source>
</reference>
<keyword evidence="5" id="KW-1185">Reference proteome</keyword>
<dbReference type="AlphaFoldDB" id="A0A640TB06"/>
<feature type="transmembrane region" description="Helical" evidence="1">
    <location>
        <begin position="6"/>
        <end position="28"/>
    </location>
</feature>
<evidence type="ECO:0000313" key="2">
    <source>
        <dbReference type="EMBL" id="GFE20380.1"/>
    </source>
</evidence>
<dbReference type="EMBL" id="BLIP01000001">
    <property type="protein sequence ID" value="GFE20380.1"/>
    <property type="molecule type" value="Genomic_DNA"/>
</dbReference>
<reference evidence="2 4" key="1">
    <citation type="submission" date="2019-12" db="EMBL/GenBank/DDBJ databases">
        <title>Whole genome shotgun sequence of Streptomyces libani subsp. libani NBRC 13452.</title>
        <authorList>
            <person name="Ichikawa N."/>
            <person name="Kimura A."/>
            <person name="Kitahashi Y."/>
            <person name="Komaki H."/>
            <person name="Tamura T."/>
        </authorList>
    </citation>
    <scope>NUCLEOTIDE SEQUENCE [LARGE SCALE GENOMIC DNA]</scope>
    <source>
        <strain evidence="2 4">NBRC 13452</strain>
    </source>
</reference>
<name>A0A640TB06_STRNI</name>
<keyword evidence="1" id="KW-0812">Transmembrane</keyword>
<sequence>MDEGRAALYAAIIGLAAVIIGAAVGGWVTWKAARHGADAALRATMEQLSGQAINERNHWVRQERRAAYATVIDAYMSVSMTAAAHRSGLREETPEVYERLAELGVACKRLTLFGPDSVEEAASELLRRADDRVRRPSEAGVSAGGGTALNGFLAACKDALSRDNEGDE</sequence>
<evidence type="ECO:0000256" key="1">
    <source>
        <dbReference type="SAM" id="Phobius"/>
    </source>
</evidence>
<evidence type="ECO:0000313" key="3">
    <source>
        <dbReference type="EMBL" id="WAT95197.1"/>
    </source>
</evidence>
<gene>
    <name evidence="2" type="ORF">Sliba_08330</name>
    <name evidence="3" type="ORF">STRLI_000886</name>
</gene>
<dbReference type="Proteomes" id="UP001210609">
    <property type="component" value="Chromosome"/>
</dbReference>
<dbReference type="RefSeq" id="WP_159484483.1">
    <property type="nucleotide sequence ID" value="NZ_BLIP01000001.1"/>
</dbReference>
<keyword evidence="1" id="KW-1133">Transmembrane helix</keyword>
<evidence type="ECO:0000313" key="5">
    <source>
        <dbReference type="Proteomes" id="UP001210609"/>
    </source>
</evidence>